<evidence type="ECO:0000313" key="1">
    <source>
        <dbReference type="EMBL" id="MBW0483089.1"/>
    </source>
</evidence>
<organism evidence="1 2">
    <name type="scientific">Austropuccinia psidii MF-1</name>
    <dbReference type="NCBI Taxonomy" id="1389203"/>
    <lineage>
        <taxon>Eukaryota</taxon>
        <taxon>Fungi</taxon>
        <taxon>Dikarya</taxon>
        <taxon>Basidiomycota</taxon>
        <taxon>Pucciniomycotina</taxon>
        <taxon>Pucciniomycetes</taxon>
        <taxon>Pucciniales</taxon>
        <taxon>Sphaerophragmiaceae</taxon>
        <taxon>Austropuccinia</taxon>
    </lineage>
</organism>
<gene>
    <name evidence="1" type="ORF">O181_022804</name>
</gene>
<accession>A0A9Q3CDB3</accession>
<keyword evidence="2" id="KW-1185">Reference proteome</keyword>
<name>A0A9Q3CDB3_9BASI</name>
<dbReference type="EMBL" id="AVOT02007071">
    <property type="protein sequence ID" value="MBW0483089.1"/>
    <property type="molecule type" value="Genomic_DNA"/>
</dbReference>
<sequence length="98" mass="11616">MRWTKSNMLLQGHKFRFRSRFRGLLQQFSFGFSKKVLEKIHLTQQSNLTIYPSKLGTNHQLSCSTLLKLEIYPDCHTMPSYDSRIIKNVILSQKKHFI</sequence>
<dbReference type="AlphaFoldDB" id="A0A9Q3CDB3"/>
<comment type="caution">
    <text evidence="1">The sequence shown here is derived from an EMBL/GenBank/DDBJ whole genome shotgun (WGS) entry which is preliminary data.</text>
</comment>
<evidence type="ECO:0000313" key="2">
    <source>
        <dbReference type="Proteomes" id="UP000765509"/>
    </source>
</evidence>
<reference evidence="1" key="1">
    <citation type="submission" date="2021-03" db="EMBL/GenBank/DDBJ databases">
        <title>Draft genome sequence of rust myrtle Austropuccinia psidii MF-1, a brazilian biotype.</title>
        <authorList>
            <person name="Quecine M.C."/>
            <person name="Pachon D.M.R."/>
            <person name="Bonatelli M.L."/>
            <person name="Correr F.H."/>
            <person name="Franceschini L.M."/>
            <person name="Leite T.F."/>
            <person name="Margarido G.R.A."/>
            <person name="Almeida C.A."/>
            <person name="Ferrarezi J.A."/>
            <person name="Labate C.A."/>
        </authorList>
    </citation>
    <scope>NUCLEOTIDE SEQUENCE</scope>
    <source>
        <strain evidence="1">MF-1</strain>
    </source>
</reference>
<proteinExistence type="predicted"/>
<dbReference type="Proteomes" id="UP000765509">
    <property type="component" value="Unassembled WGS sequence"/>
</dbReference>
<protein>
    <submittedName>
        <fullName evidence="1">Uncharacterized protein</fullName>
    </submittedName>
</protein>